<dbReference type="RefSeq" id="WP_016960998.1">
    <property type="nucleotide sequence ID" value="NZ_AJWN02000090.1"/>
</dbReference>
<evidence type="ECO:0000313" key="2">
    <source>
        <dbReference type="EMBL" id="OEE58786.1"/>
    </source>
</evidence>
<name>A0A1E5BZU6_9GAMM</name>
<evidence type="ECO:0000313" key="3">
    <source>
        <dbReference type="Proteomes" id="UP000095039"/>
    </source>
</evidence>
<keyword evidence="3" id="KW-1185">Reference proteome</keyword>
<sequence length="212" mass="23874">MSKTLFTIAIILSLMGCNHSTSNPNTRSTPPSNDAPPSSAPDTETDNQEEESTSSFSMELRAQPSVDDQLGLIYEHFDHTLDRTDSLTGTDDNQDGIRDDIEAFLNMLEVEEPVRNALKQNARHVQDNLHYDFTEDTPENEDLAFEISKNYVKVIACEGFLGMPVRDMTNTSKTLVALTYNTKARTMAFLAYNRLLDGNTYVLLDDKEEYCE</sequence>
<feature type="compositionally biased region" description="Acidic residues" evidence="1">
    <location>
        <begin position="43"/>
        <end position="52"/>
    </location>
</feature>
<dbReference type="Proteomes" id="UP000095039">
    <property type="component" value="Unassembled WGS sequence"/>
</dbReference>
<dbReference type="AlphaFoldDB" id="A0A1E5BZU6"/>
<dbReference type="EMBL" id="AJWN02000090">
    <property type="protein sequence ID" value="OEE58786.1"/>
    <property type="molecule type" value="Genomic_DNA"/>
</dbReference>
<dbReference type="PROSITE" id="PS51257">
    <property type="entry name" value="PROKAR_LIPOPROTEIN"/>
    <property type="match status" value="1"/>
</dbReference>
<protein>
    <submittedName>
        <fullName evidence="2">Chromosome partitioning protein ParA</fullName>
    </submittedName>
</protein>
<gene>
    <name evidence="2" type="ORF">A1OK_01920</name>
</gene>
<accession>A0A1E5BZU6</accession>
<organism evidence="2 3">
    <name type="scientific">Enterovibrio norvegicus FF-454</name>
    <dbReference type="NCBI Taxonomy" id="1185651"/>
    <lineage>
        <taxon>Bacteria</taxon>
        <taxon>Pseudomonadati</taxon>
        <taxon>Pseudomonadota</taxon>
        <taxon>Gammaproteobacteria</taxon>
        <taxon>Vibrionales</taxon>
        <taxon>Vibrionaceae</taxon>
        <taxon>Enterovibrio</taxon>
    </lineage>
</organism>
<comment type="caution">
    <text evidence="2">The sequence shown here is derived from an EMBL/GenBank/DDBJ whole genome shotgun (WGS) entry which is preliminary data.</text>
</comment>
<proteinExistence type="predicted"/>
<evidence type="ECO:0000256" key="1">
    <source>
        <dbReference type="SAM" id="MobiDB-lite"/>
    </source>
</evidence>
<reference evidence="2 3" key="1">
    <citation type="journal article" date="2012" name="Science">
        <title>Ecological populations of bacteria act as socially cohesive units of antibiotic production and resistance.</title>
        <authorList>
            <person name="Cordero O.X."/>
            <person name="Wildschutte H."/>
            <person name="Kirkup B."/>
            <person name="Proehl S."/>
            <person name="Ngo L."/>
            <person name="Hussain F."/>
            <person name="Le Roux F."/>
            <person name="Mincer T."/>
            <person name="Polz M.F."/>
        </authorList>
    </citation>
    <scope>NUCLEOTIDE SEQUENCE [LARGE SCALE GENOMIC DNA]</scope>
    <source>
        <strain evidence="2 3">FF-454</strain>
    </source>
</reference>
<feature type="compositionally biased region" description="Low complexity" evidence="1">
    <location>
        <begin position="28"/>
        <end position="42"/>
    </location>
</feature>
<feature type="region of interest" description="Disordered" evidence="1">
    <location>
        <begin position="21"/>
        <end position="60"/>
    </location>
</feature>